<gene>
    <name evidence="1" type="ORF">I2I01_22780</name>
</gene>
<evidence type="ECO:0000313" key="2">
    <source>
        <dbReference type="Proteomes" id="UP000645610"/>
    </source>
</evidence>
<evidence type="ECO:0000313" key="1">
    <source>
        <dbReference type="EMBL" id="MBF9144487.1"/>
    </source>
</evidence>
<name>A0A931BN53_9BACT</name>
<proteinExistence type="predicted"/>
<dbReference type="Proteomes" id="UP000645610">
    <property type="component" value="Unassembled WGS sequence"/>
</dbReference>
<comment type="caution">
    <text evidence="1">The sequence shown here is derived from an EMBL/GenBank/DDBJ whole genome shotgun (WGS) entry which is preliminary data.</text>
</comment>
<sequence length="83" mass="9197">MPVFSNIPAASAASRCARLEALRAELRCILQHPAIALARRQAAETFMGRCTDAAQLERWLALAVGECGRWEEQVLAAESTWKR</sequence>
<accession>A0A931BN53</accession>
<dbReference type="AlphaFoldDB" id="A0A931BN53"/>
<reference evidence="1 2" key="1">
    <citation type="submission" date="2020-11" db="EMBL/GenBank/DDBJ databases">
        <authorList>
            <person name="Kim M.K."/>
        </authorList>
    </citation>
    <scope>NUCLEOTIDE SEQUENCE [LARGE SCALE GENOMIC DNA]</scope>
    <source>
        <strain evidence="1 2">BT439</strain>
    </source>
</reference>
<protein>
    <submittedName>
        <fullName evidence="1">Uncharacterized protein</fullName>
    </submittedName>
</protein>
<organism evidence="1 2">
    <name type="scientific">Hymenobacter properus</name>
    <dbReference type="NCBI Taxonomy" id="2791026"/>
    <lineage>
        <taxon>Bacteria</taxon>
        <taxon>Pseudomonadati</taxon>
        <taxon>Bacteroidota</taxon>
        <taxon>Cytophagia</taxon>
        <taxon>Cytophagales</taxon>
        <taxon>Hymenobacteraceae</taxon>
        <taxon>Hymenobacter</taxon>
    </lineage>
</organism>
<keyword evidence="2" id="KW-1185">Reference proteome</keyword>
<dbReference type="EMBL" id="JADQDP010000009">
    <property type="protein sequence ID" value="MBF9144487.1"/>
    <property type="molecule type" value="Genomic_DNA"/>
</dbReference>
<dbReference type="RefSeq" id="WP_196288846.1">
    <property type="nucleotide sequence ID" value="NZ_JADQDP010000009.1"/>
</dbReference>